<accession>A0ACB9C2G0</accession>
<organism evidence="1 2">
    <name type="scientific">Arctium lappa</name>
    <name type="common">Greater burdock</name>
    <name type="synonym">Lappa major</name>
    <dbReference type="NCBI Taxonomy" id="4217"/>
    <lineage>
        <taxon>Eukaryota</taxon>
        <taxon>Viridiplantae</taxon>
        <taxon>Streptophyta</taxon>
        <taxon>Embryophyta</taxon>
        <taxon>Tracheophyta</taxon>
        <taxon>Spermatophyta</taxon>
        <taxon>Magnoliopsida</taxon>
        <taxon>eudicotyledons</taxon>
        <taxon>Gunneridae</taxon>
        <taxon>Pentapetalae</taxon>
        <taxon>asterids</taxon>
        <taxon>campanulids</taxon>
        <taxon>Asterales</taxon>
        <taxon>Asteraceae</taxon>
        <taxon>Carduoideae</taxon>
        <taxon>Cardueae</taxon>
        <taxon>Arctiinae</taxon>
        <taxon>Arctium</taxon>
    </lineage>
</organism>
<dbReference type="Proteomes" id="UP001055879">
    <property type="component" value="Linkage Group LG05"/>
</dbReference>
<name>A0ACB9C2G0_ARCLA</name>
<protein>
    <submittedName>
        <fullName evidence="1">Uncharacterized protein</fullName>
    </submittedName>
</protein>
<gene>
    <name evidence="1" type="ORF">L6452_17111</name>
</gene>
<reference evidence="1 2" key="2">
    <citation type="journal article" date="2022" name="Mol. Ecol. Resour.">
        <title>The genomes of chicory, endive, great burdock and yacon provide insights into Asteraceae paleo-polyploidization history and plant inulin production.</title>
        <authorList>
            <person name="Fan W."/>
            <person name="Wang S."/>
            <person name="Wang H."/>
            <person name="Wang A."/>
            <person name="Jiang F."/>
            <person name="Liu H."/>
            <person name="Zhao H."/>
            <person name="Xu D."/>
            <person name="Zhang Y."/>
        </authorList>
    </citation>
    <scope>NUCLEOTIDE SEQUENCE [LARGE SCALE GENOMIC DNA]</scope>
    <source>
        <strain evidence="2">cv. Niubang</strain>
    </source>
</reference>
<reference evidence="2" key="1">
    <citation type="journal article" date="2022" name="Mol. Ecol. Resour.">
        <title>The genomes of chicory, endive, great burdock and yacon provide insights into Asteraceae palaeo-polyploidization history and plant inulin production.</title>
        <authorList>
            <person name="Fan W."/>
            <person name="Wang S."/>
            <person name="Wang H."/>
            <person name="Wang A."/>
            <person name="Jiang F."/>
            <person name="Liu H."/>
            <person name="Zhao H."/>
            <person name="Xu D."/>
            <person name="Zhang Y."/>
        </authorList>
    </citation>
    <scope>NUCLEOTIDE SEQUENCE [LARGE SCALE GENOMIC DNA]</scope>
    <source>
        <strain evidence="2">cv. Niubang</strain>
    </source>
</reference>
<evidence type="ECO:0000313" key="2">
    <source>
        <dbReference type="Proteomes" id="UP001055879"/>
    </source>
</evidence>
<sequence>METSAGVGSAEDYVVLWQRLLLLVDSTDLCSRLPNDYCFWSIPHIFALVSLTIIALVDSTNHCHGLKNTLNCRICLGNVYSGKDHSIGRHQTLRQELGLGTERRADGRYGVACAPTLNSSQYLEPATQPLARRRRDMATATAAAAAAVEMTEIEGRGRAMVALRPLKGGEIVLKDSPIVLYSAFPFLSDDHQNNNVYCSHCFITVSHQSQNAFCSTCGSRFCSIHCQSVASATSHTPWVCQALTRFRQYVSDHSVELDLQLQARFLVSAYNLAFVSPARFQTLLSLQGSVSSQPDSDSSAVFLHSFISSLSPTPPHELGFSLELTCVLLAKDKLNAFGLMEPFSEEREERSVRAYGIYPMASFFNHDCLPNACRFDYIDVIGSASSNTVITIRMIHDVPQGREICLSYFPVNLKYSERQKRLRDDYGFVCDCDRCKVEANWSDNDDLDVDENNDGEEEDEETSGVMDEDHDEEMEDEDGDVMKGEDDFPHAYFFLTYMCDRKNCWGTLAPVAPSVATTSGVMECNVCGNCKNLDQV</sequence>
<evidence type="ECO:0000313" key="1">
    <source>
        <dbReference type="EMBL" id="KAI3728474.1"/>
    </source>
</evidence>
<comment type="caution">
    <text evidence="1">The sequence shown here is derived from an EMBL/GenBank/DDBJ whole genome shotgun (WGS) entry which is preliminary data.</text>
</comment>
<keyword evidence="2" id="KW-1185">Reference proteome</keyword>
<proteinExistence type="predicted"/>
<dbReference type="EMBL" id="CM042051">
    <property type="protein sequence ID" value="KAI3728474.1"/>
    <property type="molecule type" value="Genomic_DNA"/>
</dbReference>